<evidence type="ECO:0000256" key="4">
    <source>
        <dbReference type="ARBA" id="ARBA00022692"/>
    </source>
</evidence>
<name>A0A6N6M888_9FLAO</name>
<dbReference type="PANTHER" id="PTHR30069:SF29">
    <property type="entry name" value="HEMOGLOBIN AND HEMOGLOBIN-HAPTOGLOBIN-BINDING PROTEIN 1-RELATED"/>
    <property type="match status" value="1"/>
</dbReference>
<evidence type="ECO:0000256" key="2">
    <source>
        <dbReference type="ARBA" id="ARBA00022448"/>
    </source>
</evidence>
<evidence type="ECO:0000313" key="16">
    <source>
        <dbReference type="Proteomes" id="UP000435357"/>
    </source>
</evidence>
<dbReference type="InterPro" id="IPR008969">
    <property type="entry name" value="CarboxyPept-like_regulatory"/>
</dbReference>
<feature type="domain" description="TonB-dependent receptor-like beta-barrel" evidence="13">
    <location>
        <begin position="355"/>
        <end position="769"/>
    </location>
</feature>
<evidence type="ECO:0000256" key="6">
    <source>
        <dbReference type="ARBA" id="ARBA00023077"/>
    </source>
</evidence>
<sequence>MLRTFFQPNKFLYLILLPFIIVSCINGFGQNRNRVTISGKVVDKKNNPIPGLSIYIKGLNKGDVSNANGQYKIENIISDTAFHLTISGIGYQTQSKEVKPGGSTDLTVNFEMKKGQYNLSEFNVVGKSNAEELRETGYNVNVLETKELKNLSTDINQVLQTTSGVNIRQAGGLGSGFKLSLNGLSGNQVRYFIDGIPMESFGSSLSLNNYPVNLIDNIEVYKGVVPISLGADALGGAINITSAYRKKSFLDVGYTVGSFNTHRGSINGQYANKEKGYFARVTSFINYSDNNFKMYDVPLYDLELGNYEGDIDVRRKHSEYSSGMVKAEVGLFDKKFADRISLSFTKSLNRKNYQHPDNNIKRVFGHFHSRNNTTLLSATYEKRFGKLAITAYALGGQIIEEVIDTSSYKYNWAGESIRRDEDDQRGELYDRRSWLEITDKVFRSSAQAVYTIDQNHELAASYSQNYTTRSGTDYVDEFSTSFQSPSYINKTILGGSYTYKPNSKRWEVSVFAKEYLYNGNIVTTDSQDEEVEENIDLSNTGYGFTSRYFAGEHFQFKASFERALRLPESHEILGDGIYVNPNPQLLPENSYNGNLGLRFRTSIAENWDFRSDLNTFIRSSNDFIRFRPMGPFGQYENISNVRSTGIEGGFEIRYNSFASLNANATYQNITDQTKKDEGLENVNYNSKIPNVPYFFANARFGIKPFHKETDGNLSFYWSTRYVHEFFLTWENLGSAESKHVIPSQLTHDLEAEYSLKDGKYNFSLSVNNLTNNIVYDNFRIQKPGRAIYFKIRYLLQ</sequence>
<dbReference type="GO" id="GO:0044718">
    <property type="term" value="P:siderophore transmembrane transport"/>
    <property type="evidence" value="ECO:0007669"/>
    <property type="project" value="TreeGrafter"/>
</dbReference>
<feature type="transmembrane region" description="Helical" evidence="12">
    <location>
        <begin position="12"/>
        <end position="29"/>
    </location>
</feature>
<dbReference type="AlphaFoldDB" id="A0A6N6M888"/>
<gene>
    <name evidence="15" type="ORF">F3059_05795</name>
</gene>
<evidence type="ECO:0000259" key="14">
    <source>
        <dbReference type="Pfam" id="PF07715"/>
    </source>
</evidence>
<evidence type="ECO:0000256" key="9">
    <source>
        <dbReference type="ARBA" id="ARBA00023237"/>
    </source>
</evidence>
<dbReference type="PROSITE" id="PS51257">
    <property type="entry name" value="PROKAR_LIPOPROTEIN"/>
    <property type="match status" value="1"/>
</dbReference>
<dbReference type="Pfam" id="PF13715">
    <property type="entry name" value="CarbopepD_reg_2"/>
    <property type="match status" value="1"/>
</dbReference>
<comment type="subcellular location">
    <subcellularLocation>
        <location evidence="1 10">Cell outer membrane</location>
        <topology evidence="1 10">Multi-pass membrane protein</topology>
    </subcellularLocation>
</comment>
<dbReference type="Gene3D" id="2.40.170.20">
    <property type="entry name" value="TonB-dependent receptor, beta-barrel domain"/>
    <property type="match status" value="1"/>
</dbReference>
<dbReference type="RefSeq" id="WP_151167188.1">
    <property type="nucleotide sequence ID" value="NZ_WACR01000004.1"/>
</dbReference>
<comment type="caution">
    <text evidence="15">The sequence shown here is derived from an EMBL/GenBank/DDBJ whole genome shotgun (WGS) entry which is preliminary data.</text>
</comment>
<dbReference type="PANTHER" id="PTHR30069">
    <property type="entry name" value="TONB-DEPENDENT OUTER MEMBRANE RECEPTOR"/>
    <property type="match status" value="1"/>
</dbReference>
<keyword evidence="4 10" id="KW-0812">Transmembrane</keyword>
<dbReference type="EMBL" id="WACR01000004">
    <property type="protein sequence ID" value="KAB1064868.1"/>
    <property type="molecule type" value="Genomic_DNA"/>
</dbReference>
<dbReference type="PROSITE" id="PS52016">
    <property type="entry name" value="TONB_DEPENDENT_REC_3"/>
    <property type="match status" value="1"/>
</dbReference>
<keyword evidence="6 11" id="KW-0798">TonB box</keyword>
<dbReference type="SUPFAM" id="SSF49464">
    <property type="entry name" value="Carboxypeptidase regulatory domain-like"/>
    <property type="match status" value="1"/>
</dbReference>
<dbReference type="InterPro" id="IPR037066">
    <property type="entry name" value="Plug_dom_sf"/>
</dbReference>
<keyword evidence="16" id="KW-1185">Reference proteome</keyword>
<dbReference type="InterPro" id="IPR000531">
    <property type="entry name" value="Beta-barrel_TonB"/>
</dbReference>
<comment type="similarity">
    <text evidence="10 11">Belongs to the TonB-dependent receptor family.</text>
</comment>
<reference evidence="15 16" key="1">
    <citation type="submission" date="2019-09" db="EMBL/GenBank/DDBJ databases">
        <title>Genomes of Cryomorphaceae.</title>
        <authorList>
            <person name="Bowman J.P."/>
        </authorList>
    </citation>
    <scope>NUCLEOTIDE SEQUENCE [LARGE SCALE GENOMIC DNA]</scope>
    <source>
        <strain evidence="15 16">KCTC 52047</strain>
    </source>
</reference>
<evidence type="ECO:0000256" key="12">
    <source>
        <dbReference type="SAM" id="Phobius"/>
    </source>
</evidence>
<evidence type="ECO:0000256" key="11">
    <source>
        <dbReference type="RuleBase" id="RU003357"/>
    </source>
</evidence>
<evidence type="ECO:0000313" key="15">
    <source>
        <dbReference type="EMBL" id="KAB1064868.1"/>
    </source>
</evidence>
<dbReference type="Pfam" id="PF07715">
    <property type="entry name" value="Plug"/>
    <property type="match status" value="1"/>
</dbReference>
<keyword evidence="8 15" id="KW-0675">Receptor</keyword>
<evidence type="ECO:0000256" key="8">
    <source>
        <dbReference type="ARBA" id="ARBA00023170"/>
    </source>
</evidence>
<keyword evidence="9 10" id="KW-0998">Cell outer membrane</keyword>
<organism evidence="15 16">
    <name type="scientific">Salibacter halophilus</name>
    <dbReference type="NCBI Taxonomy" id="1803916"/>
    <lineage>
        <taxon>Bacteria</taxon>
        <taxon>Pseudomonadati</taxon>
        <taxon>Bacteroidota</taxon>
        <taxon>Flavobacteriia</taxon>
        <taxon>Flavobacteriales</taxon>
        <taxon>Salibacteraceae</taxon>
        <taxon>Salibacter</taxon>
    </lineage>
</organism>
<dbReference type="InterPro" id="IPR012910">
    <property type="entry name" value="Plug_dom"/>
</dbReference>
<evidence type="ECO:0000259" key="13">
    <source>
        <dbReference type="Pfam" id="PF00593"/>
    </source>
</evidence>
<dbReference type="Proteomes" id="UP000435357">
    <property type="component" value="Unassembled WGS sequence"/>
</dbReference>
<evidence type="ECO:0000256" key="5">
    <source>
        <dbReference type="ARBA" id="ARBA00022729"/>
    </source>
</evidence>
<accession>A0A6N6M888</accession>
<proteinExistence type="inferred from homology"/>
<dbReference type="Gene3D" id="2.170.130.10">
    <property type="entry name" value="TonB-dependent receptor, plug domain"/>
    <property type="match status" value="1"/>
</dbReference>
<protein>
    <submittedName>
        <fullName evidence="15">TonB-dependent receptor</fullName>
    </submittedName>
</protein>
<dbReference type="Gene3D" id="2.60.40.1120">
    <property type="entry name" value="Carboxypeptidase-like, regulatory domain"/>
    <property type="match status" value="1"/>
</dbReference>
<keyword evidence="5" id="KW-0732">Signal</keyword>
<dbReference type="GO" id="GO:0015344">
    <property type="term" value="F:siderophore uptake transmembrane transporter activity"/>
    <property type="evidence" value="ECO:0007669"/>
    <property type="project" value="TreeGrafter"/>
</dbReference>
<dbReference type="SUPFAM" id="SSF56935">
    <property type="entry name" value="Porins"/>
    <property type="match status" value="1"/>
</dbReference>
<keyword evidence="12" id="KW-1133">Transmembrane helix</keyword>
<evidence type="ECO:0000256" key="3">
    <source>
        <dbReference type="ARBA" id="ARBA00022452"/>
    </source>
</evidence>
<dbReference type="GO" id="GO:0009279">
    <property type="term" value="C:cell outer membrane"/>
    <property type="evidence" value="ECO:0007669"/>
    <property type="project" value="UniProtKB-SubCell"/>
</dbReference>
<evidence type="ECO:0000256" key="10">
    <source>
        <dbReference type="PROSITE-ProRule" id="PRU01360"/>
    </source>
</evidence>
<evidence type="ECO:0000256" key="1">
    <source>
        <dbReference type="ARBA" id="ARBA00004571"/>
    </source>
</evidence>
<keyword evidence="3 10" id="KW-1134">Transmembrane beta strand</keyword>
<keyword evidence="2 10" id="KW-0813">Transport</keyword>
<keyword evidence="7 10" id="KW-0472">Membrane</keyword>
<evidence type="ECO:0000256" key="7">
    <source>
        <dbReference type="ARBA" id="ARBA00023136"/>
    </source>
</evidence>
<dbReference type="OrthoDB" id="9764669at2"/>
<feature type="domain" description="TonB-dependent receptor plug" evidence="14">
    <location>
        <begin position="133"/>
        <end position="237"/>
    </location>
</feature>
<dbReference type="Pfam" id="PF00593">
    <property type="entry name" value="TonB_dep_Rec_b-barrel"/>
    <property type="match status" value="1"/>
</dbReference>
<dbReference type="InterPro" id="IPR039426">
    <property type="entry name" value="TonB-dep_rcpt-like"/>
</dbReference>
<dbReference type="InterPro" id="IPR036942">
    <property type="entry name" value="Beta-barrel_TonB_sf"/>
</dbReference>